<name>A8ALQ1_CITK8</name>
<gene>
    <name evidence="1" type="ordered locus">CKO_03332</name>
</gene>
<dbReference type="EMBL" id="CP000822">
    <property type="protein sequence ID" value="ABV14415.1"/>
    <property type="molecule type" value="Genomic_DNA"/>
</dbReference>
<evidence type="ECO:0000313" key="1">
    <source>
        <dbReference type="EMBL" id="ABV14415.1"/>
    </source>
</evidence>
<dbReference type="AlphaFoldDB" id="A8ALQ1"/>
<sequence length="114" mass="12974">MRYVAIALVLMNKCWNGESEHGNIDSKGDAFFIDHFVVTLHGAQRRFNNGAAGVLVLFSGRDVRLYANHTFALYFGFAAMTIGYQPITPQQLHWRSPQIADGYRVCEYVTFIIR</sequence>
<dbReference type="KEGG" id="cko:CKO_03332"/>
<evidence type="ECO:0000313" key="2">
    <source>
        <dbReference type="Proteomes" id="UP000008148"/>
    </source>
</evidence>
<protein>
    <submittedName>
        <fullName evidence="1">Uncharacterized protein</fullName>
    </submittedName>
</protein>
<proteinExistence type="predicted"/>
<dbReference type="Proteomes" id="UP000008148">
    <property type="component" value="Chromosome"/>
</dbReference>
<accession>A8ALQ1</accession>
<keyword evidence="2" id="KW-1185">Reference proteome</keyword>
<reference evidence="1 2" key="1">
    <citation type="submission" date="2007-08" db="EMBL/GenBank/DDBJ databases">
        <authorList>
            <consortium name="The Citrobacter koseri Genome Sequencing Project"/>
            <person name="McClelland M."/>
            <person name="Sanderson E.K."/>
            <person name="Porwollik S."/>
            <person name="Spieth J."/>
            <person name="Clifton W.S."/>
            <person name="Latreille P."/>
            <person name="Courtney L."/>
            <person name="Wang C."/>
            <person name="Pepin K."/>
            <person name="Bhonagiri V."/>
            <person name="Nash W."/>
            <person name="Johnson M."/>
            <person name="Thiruvilangam P."/>
            <person name="Wilson R."/>
        </authorList>
    </citation>
    <scope>NUCLEOTIDE SEQUENCE [LARGE SCALE GENOMIC DNA]</scope>
    <source>
        <strain evidence="2">ATCC BAA-895 / CDC 4225-83 / SGSC4696</strain>
    </source>
</reference>
<organism evidence="1 2">
    <name type="scientific">Citrobacter koseri (strain ATCC BAA-895 / CDC 4225-83 / SGSC4696)</name>
    <dbReference type="NCBI Taxonomy" id="290338"/>
    <lineage>
        <taxon>Bacteria</taxon>
        <taxon>Pseudomonadati</taxon>
        <taxon>Pseudomonadota</taxon>
        <taxon>Gammaproteobacteria</taxon>
        <taxon>Enterobacterales</taxon>
        <taxon>Enterobacteriaceae</taxon>
        <taxon>Citrobacter</taxon>
    </lineage>
</organism>
<dbReference type="HOGENOM" id="CLU_2116655_0_0_6"/>